<reference evidence="1" key="1">
    <citation type="journal article" date="2014" name="Front. Microbiol.">
        <title>High frequency of phylogenetically diverse reductive dehalogenase-homologous genes in deep subseafloor sedimentary metagenomes.</title>
        <authorList>
            <person name="Kawai M."/>
            <person name="Futagami T."/>
            <person name="Toyoda A."/>
            <person name="Takaki Y."/>
            <person name="Nishi S."/>
            <person name="Hori S."/>
            <person name="Arai W."/>
            <person name="Tsubouchi T."/>
            <person name="Morono Y."/>
            <person name="Uchiyama I."/>
            <person name="Ito T."/>
            <person name="Fujiyama A."/>
            <person name="Inagaki F."/>
            <person name="Takami H."/>
        </authorList>
    </citation>
    <scope>NUCLEOTIDE SEQUENCE</scope>
    <source>
        <strain evidence="1">Expedition CK06-06</strain>
    </source>
</reference>
<organism evidence="1">
    <name type="scientific">marine sediment metagenome</name>
    <dbReference type="NCBI Taxonomy" id="412755"/>
    <lineage>
        <taxon>unclassified sequences</taxon>
        <taxon>metagenomes</taxon>
        <taxon>ecological metagenomes</taxon>
    </lineage>
</organism>
<dbReference type="EMBL" id="BART01015565">
    <property type="protein sequence ID" value="GAG86146.1"/>
    <property type="molecule type" value="Genomic_DNA"/>
</dbReference>
<evidence type="ECO:0000313" key="1">
    <source>
        <dbReference type="EMBL" id="GAG86146.1"/>
    </source>
</evidence>
<feature type="non-terminal residue" evidence="1">
    <location>
        <position position="1"/>
    </location>
</feature>
<sequence>GRPYDRFHLAKPIEKIRADIEGMVQKKMETEKQDMNALYDMLGIET</sequence>
<dbReference type="AlphaFoldDB" id="X1CPH0"/>
<gene>
    <name evidence="1" type="ORF">S01H4_30195</name>
</gene>
<comment type="caution">
    <text evidence="1">The sequence shown here is derived from an EMBL/GenBank/DDBJ whole genome shotgun (WGS) entry which is preliminary data.</text>
</comment>
<proteinExistence type="predicted"/>
<accession>X1CPH0</accession>
<protein>
    <submittedName>
        <fullName evidence="1">Uncharacterized protein</fullName>
    </submittedName>
</protein>
<name>X1CPH0_9ZZZZ</name>